<dbReference type="GO" id="GO:0000978">
    <property type="term" value="F:RNA polymerase II cis-regulatory region sequence-specific DNA binding"/>
    <property type="evidence" value="ECO:0007669"/>
    <property type="project" value="TreeGrafter"/>
</dbReference>
<sequence length="482" mass="54412">MAAAQGLQPPAPLEQDEILIVKVEKDFHWEEEPSLEAENPSPETCRQRFRLFCYQEVAGPREALSRLRELCCHWLRPELRTKEQILELLVLEQFLSVLPGEMQARVRERQPESGEEAVVLVEGLQREPRKQRGPEMLSDDAVPHRTGGQSLKCQAEAQPELLSLEEGARCSRQQPPAQLSHRPKRGPPLWPKRGPVAFQHQEPAAPAMFFLSAWSQVPVTLEDVPMYLSPVGGCLDPAQWDRSWDVLPESEGLGMQFEDGEDTREDPPTRTEWDRVLSAQSRGPGPPITRQGQAPVRGLTRPKWPLERGGPRRVAKPHMCPECGKGFSKKSHLTKHQRTHTGERPYQCLVCGKGFSDRSNFGAHQRIHTGEKPYRCAECGKRFSQSSSLVTHRRVHTGERPYECAECGKRFSNSSHLSTHRRTHTGERPYTCPACGRGFRQGTDLHRHQRTHSGEKCPLSHATGVQPPPRPSRLQEAPEAKA</sequence>
<dbReference type="SMART" id="SM00431">
    <property type="entry name" value="SCAN"/>
    <property type="match status" value="1"/>
</dbReference>
<dbReference type="SMART" id="SM00355">
    <property type="entry name" value="ZnF_C2H2"/>
    <property type="match status" value="5"/>
</dbReference>
<feature type="domain" description="C2H2-type" evidence="15">
    <location>
        <begin position="430"/>
        <end position="457"/>
    </location>
</feature>
<evidence type="ECO:0000256" key="1">
    <source>
        <dbReference type="ARBA" id="ARBA00003767"/>
    </source>
</evidence>
<feature type="domain" description="C2H2-type" evidence="15">
    <location>
        <begin position="318"/>
        <end position="345"/>
    </location>
</feature>
<organism evidence="17 18">
    <name type="scientific">Rhinolophus ferrumequinum</name>
    <name type="common">Greater horseshoe bat</name>
    <dbReference type="NCBI Taxonomy" id="59479"/>
    <lineage>
        <taxon>Eukaryota</taxon>
        <taxon>Metazoa</taxon>
        <taxon>Chordata</taxon>
        <taxon>Craniata</taxon>
        <taxon>Vertebrata</taxon>
        <taxon>Euteleostomi</taxon>
        <taxon>Mammalia</taxon>
        <taxon>Eutheria</taxon>
        <taxon>Laurasiatheria</taxon>
        <taxon>Chiroptera</taxon>
        <taxon>Yinpterochiroptera</taxon>
        <taxon>Rhinolophoidea</taxon>
        <taxon>Rhinolophidae</taxon>
        <taxon>Rhinolophinae</taxon>
        <taxon>Rhinolophus</taxon>
    </lineage>
</organism>
<keyword evidence="5" id="KW-0677">Repeat</keyword>
<keyword evidence="8" id="KW-0805">Transcription regulation</keyword>
<feature type="domain" description="SCAN box" evidence="16">
    <location>
        <begin position="46"/>
        <end position="127"/>
    </location>
</feature>
<dbReference type="InterPro" id="IPR036236">
    <property type="entry name" value="Znf_C2H2_sf"/>
</dbReference>
<evidence type="ECO:0000256" key="6">
    <source>
        <dbReference type="ARBA" id="ARBA00022771"/>
    </source>
</evidence>
<keyword evidence="9" id="KW-0238">DNA-binding</keyword>
<dbReference type="FunFam" id="3.30.160.60:FF:000320">
    <property type="entry name" value="Zinc finger protein 777"/>
    <property type="match status" value="1"/>
</dbReference>
<feature type="domain" description="C2H2-type" evidence="15">
    <location>
        <begin position="374"/>
        <end position="401"/>
    </location>
</feature>
<evidence type="ECO:0000259" key="15">
    <source>
        <dbReference type="PROSITE" id="PS50157"/>
    </source>
</evidence>
<feature type="domain" description="C2H2-type" evidence="15">
    <location>
        <begin position="402"/>
        <end position="429"/>
    </location>
</feature>
<evidence type="ECO:0000256" key="14">
    <source>
        <dbReference type="SAM" id="MobiDB-lite"/>
    </source>
</evidence>
<evidence type="ECO:0000256" key="11">
    <source>
        <dbReference type="ARBA" id="ARBA00023242"/>
    </source>
</evidence>
<comment type="caution">
    <text evidence="17">The sequence shown here is derived from an EMBL/GenBank/DDBJ whole genome shotgun (WGS) entry which is preliminary data.</text>
</comment>
<evidence type="ECO:0000256" key="9">
    <source>
        <dbReference type="ARBA" id="ARBA00023125"/>
    </source>
</evidence>
<accession>A0A7J7R6S3</accession>
<evidence type="ECO:0000256" key="7">
    <source>
        <dbReference type="ARBA" id="ARBA00022833"/>
    </source>
</evidence>
<dbReference type="SUPFAM" id="SSF47353">
    <property type="entry name" value="Retrovirus capsid dimerization domain-like"/>
    <property type="match status" value="1"/>
</dbReference>
<feature type="region of interest" description="Disordered" evidence="14">
    <location>
        <begin position="168"/>
        <end position="192"/>
    </location>
</feature>
<comment type="function">
    <text evidence="1">May be involved in transcriptional regulation.</text>
</comment>
<proteinExistence type="inferred from homology"/>
<dbReference type="GO" id="GO:0000981">
    <property type="term" value="F:DNA-binding transcription factor activity, RNA polymerase II-specific"/>
    <property type="evidence" value="ECO:0007669"/>
    <property type="project" value="TreeGrafter"/>
</dbReference>
<evidence type="ECO:0000259" key="16">
    <source>
        <dbReference type="PROSITE" id="PS50804"/>
    </source>
</evidence>
<reference evidence="17 18" key="1">
    <citation type="journal article" date="2020" name="Nature">
        <title>Six reference-quality genomes reveal evolution of bat adaptations.</title>
        <authorList>
            <person name="Jebb D."/>
            <person name="Huang Z."/>
            <person name="Pippel M."/>
            <person name="Hughes G.M."/>
            <person name="Lavrichenko K."/>
            <person name="Devanna P."/>
            <person name="Winkler S."/>
            <person name="Jermiin L.S."/>
            <person name="Skirmuntt E.C."/>
            <person name="Katzourakis A."/>
            <person name="Burkitt-Gray L."/>
            <person name="Ray D.A."/>
            <person name="Sullivan K.A.M."/>
            <person name="Roscito J.G."/>
            <person name="Kirilenko B.M."/>
            <person name="Davalos L.M."/>
            <person name="Corthals A.P."/>
            <person name="Power M.L."/>
            <person name="Jones G."/>
            <person name="Ransome R.D."/>
            <person name="Dechmann D.K.N."/>
            <person name="Locatelli A.G."/>
            <person name="Puechmaille S.J."/>
            <person name="Fedrigo O."/>
            <person name="Jarvis E.D."/>
            <person name="Hiller M."/>
            <person name="Vernes S.C."/>
            <person name="Myers E.W."/>
            <person name="Teeling E.C."/>
        </authorList>
    </citation>
    <scope>NUCLEOTIDE SEQUENCE [LARGE SCALE GENOMIC DNA]</scope>
    <source>
        <strain evidence="17">MRhiFer1</strain>
        <tissue evidence="17">Lung</tissue>
    </source>
</reference>
<dbReference type="InterPro" id="IPR003309">
    <property type="entry name" value="SCAN_dom"/>
</dbReference>
<dbReference type="InterPro" id="IPR038269">
    <property type="entry name" value="SCAN_sf"/>
</dbReference>
<dbReference type="AlphaFoldDB" id="A0A7J7R6S3"/>
<evidence type="ECO:0000256" key="5">
    <source>
        <dbReference type="ARBA" id="ARBA00022737"/>
    </source>
</evidence>
<dbReference type="PANTHER" id="PTHR23226">
    <property type="entry name" value="ZINC FINGER AND SCAN DOMAIN-CONTAINING"/>
    <property type="match status" value="1"/>
</dbReference>
<protein>
    <submittedName>
        <fullName evidence="17">Zinc finger protein 500</fullName>
    </submittedName>
</protein>
<dbReference type="Proteomes" id="UP000585614">
    <property type="component" value="Unassembled WGS sequence"/>
</dbReference>
<feature type="region of interest" description="Disordered" evidence="14">
    <location>
        <begin position="123"/>
        <end position="152"/>
    </location>
</feature>
<evidence type="ECO:0000256" key="13">
    <source>
        <dbReference type="PROSITE-ProRule" id="PRU00187"/>
    </source>
</evidence>
<evidence type="ECO:0000256" key="2">
    <source>
        <dbReference type="ARBA" id="ARBA00004123"/>
    </source>
</evidence>
<evidence type="ECO:0000256" key="3">
    <source>
        <dbReference type="ARBA" id="ARBA00006991"/>
    </source>
</evidence>
<comment type="similarity">
    <text evidence="3">Belongs to the krueppel C2H2-type zinc-finger protein family.</text>
</comment>
<evidence type="ECO:0000256" key="4">
    <source>
        <dbReference type="ARBA" id="ARBA00022723"/>
    </source>
</evidence>
<dbReference type="InterPro" id="IPR013087">
    <property type="entry name" value="Znf_C2H2_type"/>
</dbReference>
<feature type="compositionally biased region" description="Basic and acidic residues" evidence="14">
    <location>
        <begin position="124"/>
        <end position="133"/>
    </location>
</feature>
<dbReference type="GO" id="GO:0008270">
    <property type="term" value="F:zinc ion binding"/>
    <property type="evidence" value="ECO:0007669"/>
    <property type="project" value="UniProtKB-KW"/>
</dbReference>
<keyword evidence="10" id="KW-0804">Transcription</keyword>
<dbReference type="PROSITE" id="PS00028">
    <property type="entry name" value="ZINC_FINGER_C2H2_1"/>
    <property type="match status" value="5"/>
</dbReference>
<keyword evidence="7" id="KW-0862">Zinc</keyword>
<dbReference type="FunFam" id="3.30.160.60:FF:000295">
    <property type="entry name" value="zinc finger protein 19"/>
    <property type="match status" value="1"/>
</dbReference>
<dbReference type="PANTHER" id="PTHR23226:SF74">
    <property type="entry name" value="ZINC FINGER PROTEIN 500"/>
    <property type="match status" value="1"/>
</dbReference>
<gene>
    <name evidence="17" type="ORF">mRhiFer1_018852</name>
</gene>
<dbReference type="Pfam" id="PF02023">
    <property type="entry name" value="SCAN"/>
    <property type="match status" value="1"/>
</dbReference>
<dbReference type="FunFam" id="3.30.160.60:FF:000710">
    <property type="entry name" value="Zinc finger protein 768"/>
    <property type="match status" value="1"/>
</dbReference>
<keyword evidence="4" id="KW-0479">Metal-binding</keyword>
<dbReference type="GO" id="GO:0005634">
    <property type="term" value="C:nucleus"/>
    <property type="evidence" value="ECO:0007669"/>
    <property type="project" value="UniProtKB-SubCell"/>
</dbReference>
<evidence type="ECO:0000256" key="10">
    <source>
        <dbReference type="ARBA" id="ARBA00023163"/>
    </source>
</evidence>
<name>A0A7J7R6S3_RHIFE</name>
<comment type="subcellular location">
    <subcellularLocation>
        <location evidence="2 13">Nucleus</location>
    </subcellularLocation>
</comment>
<dbReference type="CDD" id="cd07936">
    <property type="entry name" value="SCAN"/>
    <property type="match status" value="1"/>
</dbReference>
<evidence type="ECO:0000313" key="18">
    <source>
        <dbReference type="Proteomes" id="UP000585614"/>
    </source>
</evidence>
<feature type="domain" description="C2H2-type" evidence="15">
    <location>
        <begin position="346"/>
        <end position="373"/>
    </location>
</feature>
<dbReference type="PROSITE" id="PS50157">
    <property type="entry name" value="ZINC_FINGER_C2H2_2"/>
    <property type="match status" value="5"/>
</dbReference>
<dbReference type="EMBL" id="JACAGC010000030">
    <property type="protein sequence ID" value="KAF6271870.1"/>
    <property type="molecule type" value="Genomic_DNA"/>
</dbReference>
<evidence type="ECO:0000256" key="12">
    <source>
        <dbReference type="PROSITE-ProRule" id="PRU00042"/>
    </source>
</evidence>
<dbReference type="PROSITE" id="PS50804">
    <property type="entry name" value="SCAN_BOX"/>
    <property type="match status" value="1"/>
</dbReference>
<dbReference type="FunFam" id="1.10.4020.10:FF:000001">
    <property type="entry name" value="zinc finger protein 263 isoform X1"/>
    <property type="match status" value="1"/>
</dbReference>
<keyword evidence="11 13" id="KW-0539">Nucleus</keyword>
<evidence type="ECO:0000313" key="17">
    <source>
        <dbReference type="EMBL" id="KAF6271870.1"/>
    </source>
</evidence>
<feature type="region of interest" description="Disordered" evidence="14">
    <location>
        <begin position="445"/>
        <end position="482"/>
    </location>
</feature>
<feature type="region of interest" description="Disordered" evidence="14">
    <location>
        <begin position="278"/>
        <end position="321"/>
    </location>
</feature>
<keyword evidence="6 12" id="KW-0863">Zinc-finger</keyword>
<dbReference type="Gene3D" id="3.30.160.60">
    <property type="entry name" value="Classic Zinc Finger"/>
    <property type="match status" value="5"/>
</dbReference>
<dbReference type="FunFam" id="3.30.160.60:FF:000258">
    <property type="entry name" value="zinc finger and SCAN domain-containing protein 29 isoform X2"/>
    <property type="match status" value="1"/>
</dbReference>
<dbReference type="Gene3D" id="1.10.4020.10">
    <property type="entry name" value="DNA breaking-rejoining enzymes"/>
    <property type="match status" value="1"/>
</dbReference>
<dbReference type="FunFam" id="3.30.160.60:FF:002343">
    <property type="entry name" value="Zinc finger protein 33A"/>
    <property type="match status" value="1"/>
</dbReference>
<dbReference type="Pfam" id="PF00096">
    <property type="entry name" value="zf-C2H2"/>
    <property type="match status" value="5"/>
</dbReference>
<evidence type="ECO:0000256" key="8">
    <source>
        <dbReference type="ARBA" id="ARBA00023015"/>
    </source>
</evidence>
<dbReference type="SUPFAM" id="SSF57667">
    <property type="entry name" value="beta-beta-alpha zinc fingers"/>
    <property type="match status" value="3"/>
</dbReference>